<dbReference type="PANTHER" id="PTHR23513:SF6">
    <property type="entry name" value="MAJOR FACILITATOR SUPERFAMILY ASSOCIATED DOMAIN-CONTAINING PROTEIN"/>
    <property type="match status" value="1"/>
</dbReference>
<keyword evidence="5 8" id="KW-1133">Transmembrane helix</keyword>
<dbReference type="Pfam" id="PF05977">
    <property type="entry name" value="MFS_3"/>
    <property type="match status" value="1"/>
</dbReference>
<dbReference type="AlphaFoldDB" id="A0AAU8K507"/>
<keyword evidence="2" id="KW-0813">Transport</keyword>
<feature type="transmembrane region" description="Helical" evidence="8">
    <location>
        <begin position="91"/>
        <end position="112"/>
    </location>
</feature>
<keyword evidence="3" id="KW-1003">Cell membrane</keyword>
<keyword evidence="4 8" id="KW-0812">Transmembrane</keyword>
<feature type="transmembrane region" description="Helical" evidence="8">
    <location>
        <begin position="393"/>
        <end position="413"/>
    </location>
</feature>
<reference evidence="9" key="1">
    <citation type="submission" date="2024-06" db="EMBL/GenBank/DDBJ databases">
        <title>The genome sequences of Kitasatospora sp. strain HUAS MG31.</title>
        <authorList>
            <person name="Mo P."/>
        </authorList>
    </citation>
    <scope>NUCLEOTIDE SEQUENCE</scope>
    <source>
        <strain evidence="9">HUAS MG31</strain>
    </source>
</reference>
<feature type="transmembrane region" description="Helical" evidence="8">
    <location>
        <begin position="364"/>
        <end position="387"/>
    </location>
</feature>
<evidence type="ECO:0000256" key="1">
    <source>
        <dbReference type="ARBA" id="ARBA00004651"/>
    </source>
</evidence>
<feature type="transmembrane region" description="Helical" evidence="8">
    <location>
        <begin position="240"/>
        <end position="266"/>
    </location>
</feature>
<feature type="transmembrane region" description="Helical" evidence="8">
    <location>
        <begin position="61"/>
        <end position="79"/>
    </location>
</feature>
<dbReference type="EMBL" id="CP159872">
    <property type="protein sequence ID" value="XCM83238.1"/>
    <property type="molecule type" value="Genomic_DNA"/>
</dbReference>
<proteinExistence type="predicted"/>
<evidence type="ECO:0000256" key="8">
    <source>
        <dbReference type="SAM" id="Phobius"/>
    </source>
</evidence>
<dbReference type="SUPFAM" id="SSF103473">
    <property type="entry name" value="MFS general substrate transporter"/>
    <property type="match status" value="1"/>
</dbReference>
<evidence type="ECO:0000313" key="9">
    <source>
        <dbReference type="EMBL" id="XCM83238.1"/>
    </source>
</evidence>
<dbReference type="Gene3D" id="1.20.1250.20">
    <property type="entry name" value="MFS general substrate transporter like domains"/>
    <property type="match status" value="1"/>
</dbReference>
<dbReference type="InterPro" id="IPR010290">
    <property type="entry name" value="TM_effector"/>
</dbReference>
<dbReference type="CDD" id="cd06173">
    <property type="entry name" value="MFS_MefA_like"/>
    <property type="match status" value="1"/>
</dbReference>
<feature type="region of interest" description="Disordered" evidence="7">
    <location>
        <begin position="1"/>
        <end position="20"/>
    </location>
</feature>
<evidence type="ECO:0000256" key="6">
    <source>
        <dbReference type="ARBA" id="ARBA00023136"/>
    </source>
</evidence>
<feature type="transmembrane region" description="Helical" evidence="8">
    <location>
        <begin position="300"/>
        <end position="319"/>
    </location>
</feature>
<dbReference type="InterPro" id="IPR036259">
    <property type="entry name" value="MFS_trans_sf"/>
</dbReference>
<evidence type="ECO:0000256" key="7">
    <source>
        <dbReference type="SAM" id="MobiDB-lite"/>
    </source>
</evidence>
<organism evidence="9">
    <name type="scientific">Kitasatospora camelliae</name>
    <dbReference type="NCBI Taxonomy" id="3156397"/>
    <lineage>
        <taxon>Bacteria</taxon>
        <taxon>Bacillati</taxon>
        <taxon>Actinomycetota</taxon>
        <taxon>Actinomycetes</taxon>
        <taxon>Kitasatosporales</taxon>
        <taxon>Streptomycetaceae</taxon>
        <taxon>Kitasatospora</taxon>
    </lineage>
</organism>
<evidence type="ECO:0000256" key="3">
    <source>
        <dbReference type="ARBA" id="ARBA00022475"/>
    </source>
</evidence>
<sequence length="428" mass="44924">MTAPALTRPAEDLPDAPPPLGRNRDYRMLWTGSAVSALGSSISSLAYPLLVLAATGSPTKAGLVGFANTLPNLALPLHAGVLVDRFDRKKLLIVCDAVRALCLASVGAALLLGHFWLWHVLTVCLIEGAFTVLAGIAGQAAIRNVVRQEDLDRAFARSEARDRAAMVFGKPLGGVLLGMTRSLPFLADAASYLVSLAALLMIRRPFQARRTERPAEARPGAWTEIGEGVRWVLRQPFIRVASLLVAGSNLLFQALFLAVIVLLHQANASGTAIGYVLAAAGIGGAAGSLCATWFRRRLPLAAVVIGANWIWALLVPVIGLTRSPLVIGATVAGLAFVGPVWNVAVEVYRLVNTPDELQGRTTSAVTLVAFGALPVGSLAGGLMLDHLSGRTTVLWLAAFMVLLALAATASKAVRTVPAPGRARQEAAA</sequence>
<protein>
    <submittedName>
        <fullName evidence="9">MFS transporter</fullName>
    </submittedName>
</protein>
<accession>A0AAU8K507</accession>
<evidence type="ECO:0000256" key="2">
    <source>
        <dbReference type="ARBA" id="ARBA00022448"/>
    </source>
</evidence>
<evidence type="ECO:0000256" key="4">
    <source>
        <dbReference type="ARBA" id="ARBA00022692"/>
    </source>
</evidence>
<feature type="transmembrane region" description="Helical" evidence="8">
    <location>
        <begin position="118"/>
        <end position="142"/>
    </location>
</feature>
<feature type="transmembrane region" description="Helical" evidence="8">
    <location>
        <begin position="325"/>
        <end position="344"/>
    </location>
</feature>
<dbReference type="RefSeq" id="WP_354644173.1">
    <property type="nucleotide sequence ID" value="NZ_CP159872.1"/>
</dbReference>
<feature type="transmembrane region" description="Helical" evidence="8">
    <location>
        <begin position="28"/>
        <end position="49"/>
    </location>
</feature>
<gene>
    <name evidence="9" type="ORF">ABWK59_32090</name>
</gene>
<comment type="subcellular location">
    <subcellularLocation>
        <location evidence="1">Cell membrane</location>
        <topology evidence="1">Multi-pass membrane protein</topology>
    </subcellularLocation>
</comment>
<name>A0AAU8K507_9ACTN</name>
<dbReference type="PANTHER" id="PTHR23513">
    <property type="entry name" value="INTEGRAL MEMBRANE EFFLUX PROTEIN-RELATED"/>
    <property type="match status" value="1"/>
</dbReference>
<evidence type="ECO:0000256" key="5">
    <source>
        <dbReference type="ARBA" id="ARBA00022989"/>
    </source>
</evidence>
<dbReference type="KEGG" id="kcm:ABWK59_32090"/>
<keyword evidence="6 8" id="KW-0472">Membrane</keyword>
<dbReference type="GO" id="GO:0005886">
    <property type="term" value="C:plasma membrane"/>
    <property type="evidence" value="ECO:0007669"/>
    <property type="project" value="UniProtKB-SubCell"/>
</dbReference>
<feature type="transmembrane region" description="Helical" evidence="8">
    <location>
        <begin position="272"/>
        <end position="293"/>
    </location>
</feature>